<gene>
    <name evidence="1" type="ORF">Bca52824_032346</name>
</gene>
<evidence type="ECO:0008006" key="3">
    <source>
        <dbReference type="Google" id="ProtNLM"/>
    </source>
</evidence>
<accession>A0A8X7SBW1</accession>
<keyword evidence="2" id="KW-1185">Reference proteome</keyword>
<dbReference type="AlphaFoldDB" id="A0A8X7SBW1"/>
<evidence type="ECO:0000313" key="1">
    <source>
        <dbReference type="EMBL" id="KAG2303695.1"/>
    </source>
</evidence>
<proteinExistence type="predicted"/>
<protein>
    <recommendedName>
        <fullName evidence="3">Carbonic anhydrase</fullName>
    </recommendedName>
</protein>
<name>A0A8X7SBW1_BRACI</name>
<reference evidence="1 2" key="1">
    <citation type="submission" date="2020-02" db="EMBL/GenBank/DDBJ databases">
        <authorList>
            <person name="Ma Q."/>
            <person name="Huang Y."/>
            <person name="Song X."/>
            <person name="Pei D."/>
        </authorList>
    </citation>
    <scope>NUCLEOTIDE SEQUENCE [LARGE SCALE GENOMIC DNA]</scope>
    <source>
        <strain evidence="1">Sxm20200214</strain>
        <tissue evidence="1">Leaf</tissue>
    </source>
</reference>
<dbReference type="EMBL" id="JAAMPC010000007">
    <property type="protein sequence ID" value="KAG2303695.1"/>
    <property type="molecule type" value="Genomic_DNA"/>
</dbReference>
<evidence type="ECO:0000313" key="2">
    <source>
        <dbReference type="Proteomes" id="UP000886595"/>
    </source>
</evidence>
<sequence length="65" mass="7644">MTSNRIKQECKDMSFDDQCTNCEKKLRLSHWGEKEAVKGAHYDFVKGTFDLWELDFKTTYAFALS</sequence>
<organism evidence="1 2">
    <name type="scientific">Brassica carinata</name>
    <name type="common">Ethiopian mustard</name>
    <name type="synonym">Abyssinian cabbage</name>
    <dbReference type="NCBI Taxonomy" id="52824"/>
    <lineage>
        <taxon>Eukaryota</taxon>
        <taxon>Viridiplantae</taxon>
        <taxon>Streptophyta</taxon>
        <taxon>Embryophyta</taxon>
        <taxon>Tracheophyta</taxon>
        <taxon>Spermatophyta</taxon>
        <taxon>Magnoliopsida</taxon>
        <taxon>eudicotyledons</taxon>
        <taxon>Gunneridae</taxon>
        <taxon>Pentapetalae</taxon>
        <taxon>rosids</taxon>
        <taxon>malvids</taxon>
        <taxon>Brassicales</taxon>
        <taxon>Brassicaceae</taxon>
        <taxon>Brassiceae</taxon>
        <taxon>Brassica</taxon>
    </lineage>
</organism>
<dbReference type="OrthoDB" id="10248475at2759"/>
<comment type="caution">
    <text evidence="1">The sequence shown here is derived from an EMBL/GenBank/DDBJ whole genome shotgun (WGS) entry which is preliminary data.</text>
</comment>
<dbReference type="Proteomes" id="UP000886595">
    <property type="component" value="Unassembled WGS sequence"/>
</dbReference>